<evidence type="ECO:0000259" key="18">
    <source>
        <dbReference type="PROSITE" id="PS51194"/>
    </source>
</evidence>
<keyword evidence="5 15" id="KW-0547">Nucleotide-binding</keyword>
<dbReference type="PANTHER" id="PTHR47958">
    <property type="entry name" value="ATP-DEPENDENT RNA HELICASE DBP3"/>
    <property type="match status" value="1"/>
</dbReference>
<dbReference type="SUPFAM" id="SSF57756">
    <property type="entry name" value="Retrovirus zinc finger-like domains"/>
    <property type="match status" value="1"/>
</dbReference>
<feature type="region of interest" description="Disordered" evidence="16">
    <location>
        <begin position="73"/>
        <end position="120"/>
    </location>
</feature>
<dbReference type="EC" id="3.6.4.13" evidence="2"/>
<sequence length="635" mass="71369">MAEGQPEDIDVAKTLAKYTNRRKQIEAEERARRREGFLSSGDSDIELESFIPAHRRRKEKAVRRALVQNVLTAGANQMAKHEEVEKKRRKREEQKAKEEEKRSLLEKHGDYQQEEQDPVDLQRKEEEAILAALNDQSSLLAIAEAARGVTYSSSLRTGWVPPGHVRRQNESDCVTFRRKRGITVEGEQCPPPIGSFLEMKFPRALLDGLKKKNITVPTPIQVQGCPVALMGRDMIGIASTGSGKTITFALPMVMFALEQEVALPFERDEGPYALCIVPSRELAHQIHDVVSDLCKDLLRARFPEIRVALCIGGEPLGEQARLFHRGVHICIATPGRLSDMLTKRIFNLQLCRYLVLDEADRMLDMGFEDEIKSIFSFFRSQRQTLLFSATMPKKIQIFAKNALIRPIIVNVGRAGAASLNVLQEFEYVSREEKLVRILEALQKTPPRVLIFAEKKLDVDSIYEYLLVKGIEVACIHGGKDQKDRHEGIEAFRRGEKDVLVATDVASKGLDFKDIQHVLNYEMPDDIENYVHRIGRTGRSGRRGLSTTFINRRTDMNIMADLKQLLIEAGQPLPEMLQELGGGDDAAQSMTGTGQDRGCAYCSGLGHRITECPKLVGIQAKATQNMQRAAGEEGHY</sequence>
<keyword evidence="8 15" id="KW-0347">Helicase</keyword>
<dbReference type="AlphaFoldDB" id="A0AAF3F6V7"/>
<dbReference type="InterPro" id="IPR036875">
    <property type="entry name" value="Znf_CCHC_sf"/>
</dbReference>
<keyword evidence="4" id="KW-0677">Repeat</keyword>
<keyword evidence="6" id="KW-0863">Zinc-finger</keyword>
<accession>A0AAF3F6V7</accession>
<evidence type="ECO:0000256" key="12">
    <source>
        <dbReference type="ARBA" id="ARBA00023594"/>
    </source>
</evidence>
<dbReference type="Pfam" id="PF00270">
    <property type="entry name" value="DEAD"/>
    <property type="match status" value="1"/>
</dbReference>
<evidence type="ECO:0000256" key="1">
    <source>
        <dbReference type="ARBA" id="ARBA00010132"/>
    </source>
</evidence>
<dbReference type="WBParaSite" id="MBELARI_LOCUS2626">
    <property type="protein sequence ID" value="MBELARI_LOCUS2626"/>
    <property type="gene ID" value="MBELARI_LOCUS2626"/>
</dbReference>
<evidence type="ECO:0000256" key="7">
    <source>
        <dbReference type="ARBA" id="ARBA00022801"/>
    </source>
</evidence>
<evidence type="ECO:0000256" key="9">
    <source>
        <dbReference type="ARBA" id="ARBA00022833"/>
    </source>
</evidence>
<dbReference type="GO" id="GO:0003724">
    <property type="term" value="F:RNA helicase activity"/>
    <property type="evidence" value="ECO:0007669"/>
    <property type="project" value="UniProtKB-EC"/>
</dbReference>
<evidence type="ECO:0000256" key="11">
    <source>
        <dbReference type="ARBA" id="ARBA00022884"/>
    </source>
</evidence>
<keyword evidence="7 15" id="KW-0378">Hydrolase</keyword>
<dbReference type="PROSITE" id="PS51194">
    <property type="entry name" value="HELICASE_CTER"/>
    <property type="match status" value="1"/>
</dbReference>
<evidence type="ECO:0000313" key="20">
    <source>
        <dbReference type="Proteomes" id="UP000887575"/>
    </source>
</evidence>
<dbReference type="PROSITE" id="PS00039">
    <property type="entry name" value="DEAD_ATP_HELICASE"/>
    <property type="match status" value="1"/>
</dbReference>
<organism evidence="20 22">
    <name type="scientific">Mesorhabditis belari</name>
    <dbReference type="NCBI Taxonomy" id="2138241"/>
    <lineage>
        <taxon>Eukaryota</taxon>
        <taxon>Metazoa</taxon>
        <taxon>Ecdysozoa</taxon>
        <taxon>Nematoda</taxon>
        <taxon>Chromadorea</taxon>
        <taxon>Rhabditida</taxon>
        <taxon>Rhabditina</taxon>
        <taxon>Rhabditomorpha</taxon>
        <taxon>Rhabditoidea</taxon>
        <taxon>Rhabditidae</taxon>
        <taxon>Mesorhabditinae</taxon>
        <taxon>Mesorhabditis</taxon>
    </lineage>
</organism>
<evidence type="ECO:0000259" key="19">
    <source>
        <dbReference type="PROSITE" id="PS51195"/>
    </source>
</evidence>
<dbReference type="InterPro" id="IPR027417">
    <property type="entry name" value="P-loop_NTPase"/>
</dbReference>
<evidence type="ECO:0000313" key="21">
    <source>
        <dbReference type="WBParaSite" id="MBELARI_LOCUS11991"/>
    </source>
</evidence>
<evidence type="ECO:0000256" key="15">
    <source>
        <dbReference type="RuleBase" id="RU000492"/>
    </source>
</evidence>
<evidence type="ECO:0000256" key="4">
    <source>
        <dbReference type="ARBA" id="ARBA00022737"/>
    </source>
</evidence>
<dbReference type="CDD" id="cd18787">
    <property type="entry name" value="SF2_C_DEAD"/>
    <property type="match status" value="1"/>
</dbReference>
<comment type="similarity">
    <text evidence="12">Belongs to the DEAD box helicase family. DDX41 subfamily.</text>
</comment>
<name>A0AAF3F6V7_9BILA</name>
<evidence type="ECO:0000259" key="17">
    <source>
        <dbReference type="PROSITE" id="PS51192"/>
    </source>
</evidence>
<dbReference type="Gene3D" id="3.40.50.300">
    <property type="entry name" value="P-loop containing nucleotide triphosphate hydrolases"/>
    <property type="match status" value="2"/>
</dbReference>
<dbReference type="InterPro" id="IPR011545">
    <property type="entry name" value="DEAD/DEAH_box_helicase_dom"/>
</dbReference>
<evidence type="ECO:0000256" key="16">
    <source>
        <dbReference type="SAM" id="MobiDB-lite"/>
    </source>
</evidence>
<dbReference type="SMART" id="SM00490">
    <property type="entry name" value="HELICc"/>
    <property type="match status" value="1"/>
</dbReference>
<dbReference type="GO" id="GO:0005634">
    <property type="term" value="C:nucleus"/>
    <property type="evidence" value="ECO:0007669"/>
    <property type="project" value="UniProtKB-ARBA"/>
</dbReference>
<keyword evidence="20" id="KW-1185">Reference proteome</keyword>
<dbReference type="GO" id="GO:0008270">
    <property type="term" value="F:zinc ion binding"/>
    <property type="evidence" value="ECO:0007669"/>
    <property type="project" value="UniProtKB-KW"/>
</dbReference>
<dbReference type="InterPro" id="IPR001650">
    <property type="entry name" value="Helicase_C-like"/>
</dbReference>
<feature type="domain" description="DEAD-box RNA helicase Q" evidence="19">
    <location>
        <begin position="194"/>
        <end position="222"/>
    </location>
</feature>
<feature type="short sequence motif" description="Q motif" evidence="14">
    <location>
        <begin position="194"/>
        <end position="222"/>
    </location>
</feature>
<dbReference type="InterPro" id="IPR000629">
    <property type="entry name" value="RNA-helicase_DEAD-box_CS"/>
</dbReference>
<evidence type="ECO:0000256" key="3">
    <source>
        <dbReference type="ARBA" id="ARBA00022723"/>
    </source>
</evidence>
<dbReference type="GO" id="GO:0008432">
    <property type="term" value="F:JUN kinase binding"/>
    <property type="evidence" value="ECO:0007669"/>
    <property type="project" value="UniProtKB-ARBA"/>
</dbReference>
<keyword evidence="9" id="KW-0862">Zinc</keyword>
<keyword evidence="10 15" id="KW-0067">ATP-binding</keyword>
<dbReference type="GO" id="GO:0016787">
    <property type="term" value="F:hydrolase activity"/>
    <property type="evidence" value="ECO:0007669"/>
    <property type="project" value="UniProtKB-KW"/>
</dbReference>
<evidence type="ECO:0000256" key="8">
    <source>
        <dbReference type="ARBA" id="ARBA00022806"/>
    </source>
</evidence>
<evidence type="ECO:0000256" key="14">
    <source>
        <dbReference type="PROSITE-ProRule" id="PRU00552"/>
    </source>
</evidence>
<proteinExistence type="inferred from homology"/>
<dbReference type="PROSITE" id="PS51195">
    <property type="entry name" value="Q_MOTIF"/>
    <property type="match status" value="1"/>
</dbReference>
<dbReference type="PROSITE" id="PS51192">
    <property type="entry name" value="HELICASE_ATP_BIND_1"/>
    <property type="match status" value="1"/>
</dbReference>
<dbReference type="SUPFAM" id="SSF52540">
    <property type="entry name" value="P-loop containing nucleoside triphosphate hydrolases"/>
    <property type="match status" value="1"/>
</dbReference>
<dbReference type="Proteomes" id="UP000887575">
    <property type="component" value="Unassembled WGS sequence"/>
</dbReference>
<feature type="domain" description="Helicase ATP-binding" evidence="17">
    <location>
        <begin position="225"/>
        <end position="409"/>
    </location>
</feature>
<evidence type="ECO:0000256" key="13">
    <source>
        <dbReference type="ARBA" id="ARBA00047984"/>
    </source>
</evidence>
<evidence type="ECO:0000256" key="10">
    <source>
        <dbReference type="ARBA" id="ARBA00022840"/>
    </source>
</evidence>
<dbReference type="InterPro" id="IPR014014">
    <property type="entry name" value="RNA_helicase_DEAD_Q_motif"/>
</dbReference>
<dbReference type="FunFam" id="3.40.50.300:FF:000449">
    <property type="entry name" value="Probable ATP-dependent RNA helicase DDX41"/>
    <property type="match status" value="1"/>
</dbReference>
<dbReference type="InterPro" id="IPR014001">
    <property type="entry name" value="Helicase_ATP-bd"/>
</dbReference>
<evidence type="ECO:0000313" key="22">
    <source>
        <dbReference type="WBParaSite" id="MBELARI_LOCUS2626"/>
    </source>
</evidence>
<evidence type="ECO:0000256" key="5">
    <source>
        <dbReference type="ARBA" id="ARBA00022741"/>
    </source>
</evidence>
<evidence type="ECO:0000256" key="2">
    <source>
        <dbReference type="ARBA" id="ARBA00012552"/>
    </source>
</evidence>
<dbReference type="WBParaSite" id="MBELARI_LOCUS11991">
    <property type="protein sequence ID" value="MBELARI_LOCUS11991"/>
    <property type="gene ID" value="MBELARI_LOCUS11991"/>
</dbReference>
<dbReference type="Pfam" id="PF00271">
    <property type="entry name" value="Helicase_C"/>
    <property type="match status" value="1"/>
</dbReference>
<dbReference type="GO" id="GO:0003723">
    <property type="term" value="F:RNA binding"/>
    <property type="evidence" value="ECO:0007669"/>
    <property type="project" value="UniProtKB-KW"/>
</dbReference>
<dbReference type="SMART" id="SM00487">
    <property type="entry name" value="DEXDc"/>
    <property type="match status" value="1"/>
</dbReference>
<evidence type="ECO:0000256" key="6">
    <source>
        <dbReference type="ARBA" id="ARBA00022771"/>
    </source>
</evidence>
<dbReference type="GO" id="GO:0005524">
    <property type="term" value="F:ATP binding"/>
    <property type="evidence" value="ECO:0007669"/>
    <property type="project" value="UniProtKB-KW"/>
</dbReference>
<feature type="compositionally biased region" description="Basic and acidic residues" evidence="16">
    <location>
        <begin position="79"/>
        <end position="111"/>
    </location>
</feature>
<dbReference type="FunFam" id="3.40.50.300:FF:000657">
    <property type="entry name" value="Probable ATP-dependent RNA helicase DDX41"/>
    <property type="match status" value="1"/>
</dbReference>
<keyword evidence="3" id="KW-0479">Metal-binding</keyword>
<feature type="domain" description="Helicase C-terminal" evidence="18">
    <location>
        <begin position="433"/>
        <end position="580"/>
    </location>
</feature>
<dbReference type="GO" id="GO:0043186">
    <property type="term" value="C:P granule"/>
    <property type="evidence" value="ECO:0007669"/>
    <property type="project" value="UniProtKB-ARBA"/>
</dbReference>
<protein>
    <recommendedName>
        <fullName evidence="2">RNA helicase</fullName>
        <ecNumber evidence="2">3.6.4.13</ecNumber>
    </recommendedName>
</protein>
<keyword evidence="11" id="KW-0694">RNA-binding</keyword>
<comment type="catalytic activity">
    <reaction evidence="13">
        <text>ATP + H2O = ADP + phosphate + H(+)</text>
        <dbReference type="Rhea" id="RHEA:13065"/>
        <dbReference type="ChEBI" id="CHEBI:15377"/>
        <dbReference type="ChEBI" id="CHEBI:15378"/>
        <dbReference type="ChEBI" id="CHEBI:30616"/>
        <dbReference type="ChEBI" id="CHEBI:43474"/>
        <dbReference type="ChEBI" id="CHEBI:456216"/>
        <dbReference type="EC" id="3.6.4.13"/>
    </reaction>
</comment>
<reference evidence="21 22" key="1">
    <citation type="submission" date="2024-02" db="UniProtKB">
        <authorList>
            <consortium name="WormBaseParasite"/>
        </authorList>
    </citation>
    <scope>IDENTIFICATION</scope>
</reference>
<comment type="similarity">
    <text evidence="1">Belongs to the DEAD box helicase family. DDX4/VASA subfamily.</text>
</comment>